<dbReference type="PANTHER" id="PTHR11690">
    <property type="entry name" value="AMILORIDE-SENSITIVE SODIUM CHANNEL-RELATED"/>
    <property type="match status" value="1"/>
</dbReference>
<evidence type="ECO:0000256" key="2">
    <source>
        <dbReference type="ARBA" id="ARBA00007193"/>
    </source>
</evidence>
<comment type="caution">
    <text evidence="14">The sequence shown here is derived from an EMBL/GenBank/DDBJ whole genome shotgun (WGS) entry which is preliminary data.</text>
</comment>
<proteinExistence type="inferred from homology"/>
<comment type="similarity">
    <text evidence="2 12">Belongs to the amiloride-sensitive sodium channel (TC 1.A.6) family.</text>
</comment>
<reference evidence="14 15" key="1">
    <citation type="submission" date="2018-04" db="EMBL/GenBank/DDBJ databases">
        <authorList>
            <person name="Zhang X."/>
            <person name="Yuan J."/>
            <person name="Li F."/>
            <person name="Xiang J."/>
        </authorList>
    </citation>
    <scope>NUCLEOTIDE SEQUENCE [LARGE SCALE GENOMIC DNA]</scope>
    <source>
        <tissue evidence="14">Muscle</tissue>
    </source>
</reference>
<dbReference type="Gene3D" id="2.60.470.10">
    <property type="entry name" value="Acid-sensing ion channels like domains"/>
    <property type="match status" value="1"/>
</dbReference>
<evidence type="ECO:0000313" key="15">
    <source>
        <dbReference type="Proteomes" id="UP000283509"/>
    </source>
</evidence>
<dbReference type="GO" id="GO:0005886">
    <property type="term" value="C:plasma membrane"/>
    <property type="evidence" value="ECO:0007669"/>
    <property type="project" value="TreeGrafter"/>
</dbReference>
<keyword evidence="10 12" id="KW-0739">Sodium transport</keyword>
<keyword evidence="5 12" id="KW-0812">Transmembrane</keyword>
<keyword evidence="4 12" id="KW-0894">Sodium channel</keyword>
<keyword evidence="11 12" id="KW-0407">Ion channel</keyword>
<feature type="transmembrane region" description="Helical" evidence="13">
    <location>
        <begin position="31"/>
        <end position="52"/>
    </location>
</feature>
<dbReference type="Pfam" id="PF00858">
    <property type="entry name" value="ASC"/>
    <property type="match status" value="1"/>
</dbReference>
<evidence type="ECO:0000256" key="12">
    <source>
        <dbReference type="RuleBase" id="RU000679"/>
    </source>
</evidence>
<evidence type="ECO:0000256" key="11">
    <source>
        <dbReference type="ARBA" id="ARBA00023303"/>
    </source>
</evidence>
<dbReference type="Gene3D" id="1.10.287.770">
    <property type="entry name" value="YojJ-like"/>
    <property type="match status" value="1"/>
</dbReference>
<dbReference type="InterPro" id="IPR001873">
    <property type="entry name" value="ENaC"/>
</dbReference>
<evidence type="ECO:0000256" key="5">
    <source>
        <dbReference type="ARBA" id="ARBA00022692"/>
    </source>
</evidence>
<keyword evidence="9 13" id="KW-0472">Membrane</keyword>
<evidence type="ECO:0000256" key="7">
    <source>
        <dbReference type="ARBA" id="ARBA00023053"/>
    </source>
</evidence>
<keyword evidence="15" id="KW-1185">Reference proteome</keyword>
<evidence type="ECO:0000256" key="4">
    <source>
        <dbReference type="ARBA" id="ARBA00022461"/>
    </source>
</evidence>
<evidence type="ECO:0000313" key="14">
    <source>
        <dbReference type="EMBL" id="ROT82515.1"/>
    </source>
</evidence>
<organism evidence="14 15">
    <name type="scientific">Penaeus vannamei</name>
    <name type="common">Whiteleg shrimp</name>
    <name type="synonym">Litopenaeus vannamei</name>
    <dbReference type="NCBI Taxonomy" id="6689"/>
    <lineage>
        <taxon>Eukaryota</taxon>
        <taxon>Metazoa</taxon>
        <taxon>Ecdysozoa</taxon>
        <taxon>Arthropoda</taxon>
        <taxon>Crustacea</taxon>
        <taxon>Multicrustacea</taxon>
        <taxon>Malacostraca</taxon>
        <taxon>Eumalacostraca</taxon>
        <taxon>Eucarida</taxon>
        <taxon>Decapoda</taxon>
        <taxon>Dendrobranchiata</taxon>
        <taxon>Penaeoidea</taxon>
        <taxon>Penaeidae</taxon>
        <taxon>Penaeus</taxon>
    </lineage>
</organism>
<evidence type="ECO:0000256" key="1">
    <source>
        <dbReference type="ARBA" id="ARBA00004141"/>
    </source>
</evidence>
<dbReference type="Proteomes" id="UP000283509">
    <property type="component" value="Unassembled WGS sequence"/>
</dbReference>
<evidence type="ECO:0000256" key="9">
    <source>
        <dbReference type="ARBA" id="ARBA00023136"/>
    </source>
</evidence>
<comment type="subcellular location">
    <subcellularLocation>
        <location evidence="1">Membrane</location>
        <topology evidence="1">Multi-pass membrane protein</topology>
    </subcellularLocation>
</comment>
<name>A0A423U1C8_PENVA</name>
<reference evidence="14 15" key="2">
    <citation type="submission" date="2019-01" db="EMBL/GenBank/DDBJ databases">
        <title>The decoding of complex shrimp genome reveals the adaptation for benthos swimmer, frequently molting mechanism and breeding impact on genome.</title>
        <authorList>
            <person name="Sun Y."/>
            <person name="Gao Y."/>
            <person name="Yu Y."/>
        </authorList>
    </citation>
    <scope>NUCLEOTIDE SEQUENCE [LARGE SCALE GENOMIC DNA]</scope>
    <source>
        <tissue evidence="14">Muscle</tissue>
    </source>
</reference>
<evidence type="ECO:0000256" key="3">
    <source>
        <dbReference type="ARBA" id="ARBA00022448"/>
    </source>
</evidence>
<keyword evidence="3 12" id="KW-0813">Transport</keyword>
<dbReference type="AlphaFoldDB" id="A0A423U1C8"/>
<protein>
    <submittedName>
        <fullName evidence="14">Na+ channel domain containing protein</fullName>
    </submittedName>
</protein>
<dbReference type="GO" id="GO:0015280">
    <property type="term" value="F:ligand-gated sodium channel activity"/>
    <property type="evidence" value="ECO:0007669"/>
    <property type="project" value="TreeGrafter"/>
</dbReference>
<dbReference type="OrthoDB" id="6366127at2759"/>
<evidence type="ECO:0000256" key="13">
    <source>
        <dbReference type="SAM" id="Phobius"/>
    </source>
</evidence>
<evidence type="ECO:0000256" key="10">
    <source>
        <dbReference type="ARBA" id="ARBA00023201"/>
    </source>
</evidence>
<dbReference type="EMBL" id="QCYY01000813">
    <property type="protein sequence ID" value="ROT82515.1"/>
    <property type="molecule type" value="Genomic_DNA"/>
</dbReference>
<dbReference type="STRING" id="6689.A0A423U1C8"/>
<accession>A0A423U1C8</accession>
<sequence length="545" mass="61768">MKKLMRSFMSETTCHGFSHIYRSKSLFMKGFWTISLLVLMLTFWFSVLTLFAEFLERKIISQTTTERADMTGLQIPSLIICNRNFFSMKKLQSGAGPERETQGLNPCQASHSPSDFGLDSNASSYLMLMAGNPILAKTNLSEEDQAVLRQADLAVRNVLWQRNLTLSQLINALSYTCEELIASCMHNFNYLKGSECCKYYVHTETQLGLCHMYVSRPESRQVLNGEYMGVSLYLSVPEDDVPDLSRHILDMTKVTKFGLQMTVTSNLTYPNLAVVSQGTTVTPGAHTSIALQLTEINEEKVKTPIDVWEPPCIPAHSLDFRQDVGAFLDNNINCFDGIILRCFHEMCGCALYGMRLEDTPMCTLNETRDCYRLLFLELSKFMNTNAFDNLPAGDEDEVVLEKARQCIVYVHSECQNRRVCQHSEYDYTVTTSPIHPKIMDVIVQDLNIENASKVASVTVFFSTMDYTLIKLSRMSQEEVISDLGGYMGLCLGSSIITWIEIVIYKVTLIFTFFKAVTKVFLCKLQHSELESSFLKARNLQQNAQP</sequence>
<keyword evidence="6 13" id="KW-1133">Transmembrane helix</keyword>
<evidence type="ECO:0000256" key="8">
    <source>
        <dbReference type="ARBA" id="ARBA00023065"/>
    </source>
</evidence>
<gene>
    <name evidence="14" type="ORF">C7M84_024327</name>
</gene>
<dbReference type="PRINTS" id="PR01078">
    <property type="entry name" value="AMINACHANNEL"/>
</dbReference>
<keyword evidence="7" id="KW-0915">Sodium</keyword>
<evidence type="ECO:0000256" key="6">
    <source>
        <dbReference type="ARBA" id="ARBA00022989"/>
    </source>
</evidence>
<keyword evidence="8 12" id="KW-0406">Ion transport</keyword>